<reference evidence="3 4" key="1">
    <citation type="submission" date="2019-07" db="EMBL/GenBank/DDBJ databases">
        <authorList>
            <person name="Li J."/>
        </authorList>
    </citation>
    <scope>NUCLEOTIDE SEQUENCE [LARGE SCALE GENOMIC DNA]</scope>
    <source>
        <strain evidence="3 4">TKL69</strain>
    </source>
</reference>
<evidence type="ECO:0000259" key="2">
    <source>
        <dbReference type="Pfam" id="PF13786"/>
    </source>
</evidence>
<evidence type="ECO:0000256" key="1">
    <source>
        <dbReference type="SAM" id="Phobius"/>
    </source>
</evidence>
<dbReference type="OrthoDB" id="2787767at2"/>
<protein>
    <submittedName>
        <fullName evidence="3">DUF4179 domain-containing protein</fullName>
    </submittedName>
</protein>
<keyword evidence="1" id="KW-1133">Transmembrane helix</keyword>
<dbReference type="AlphaFoldDB" id="A0A516KDS2"/>
<name>A0A516KDS2_9BACI</name>
<evidence type="ECO:0000313" key="3">
    <source>
        <dbReference type="EMBL" id="QDP39563.1"/>
    </source>
</evidence>
<dbReference type="EMBL" id="CP041666">
    <property type="protein sequence ID" value="QDP39563.1"/>
    <property type="molecule type" value="Genomic_DNA"/>
</dbReference>
<sequence length="367" mass="41876">MSHLKEELEQIKIPKGLHERAKLGVRKASSEMPYRRHSPAWYKRVAIAALIGIFSISILTFTPVLAAIQEMYDKIFVSDHIDDQGLQKVLEEGYGQAINKTYYDEKHDITVEFQSILTDSKETKLLLTYQSESTDLQNYSLDIFEGKSSVFVVDASGREKELNHVGWGSRYYDKSENKVVQALAFDSIEKFEGQDITLELRNITEWNDSNEGPSFIKIETTWPLKLNLTESYIAERETIKLNKEFTFKNETYTIKEVEYSAFDTRIVVTGTDTGPYVDETGEKFDVMSKLEKQYLNARKIEKGYGYSVDKSKSGVFLKADGEKIEPIFNKNELPGPLGQYVLVFAPVENHQDTVLEVGENLTVPLTP</sequence>
<feature type="domain" description="DUF4179" evidence="2">
    <location>
        <begin position="41"/>
        <end position="130"/>
    </location>
</feature>
<feature type="transmembrane region" description="Helical" evidence="1">
    <location>
        <begin position="45"/>
        <end position="68"/>
    </location>
</feature>
<accession>A0A516KDS2</accession>
<proteinExistence type="predicted"/>
<keyword evidence="4" id="KW-1185">Reference proteome</keyword>
<keyword evidence="1" id="KW-0472">Membrane</keyword>
<keyword evidence="1" id="KW-0812">Transmembrane</keyword>
<organism evidence="3 4">
    <name type="scientific">Radiobacillus deserti</name>
    <dbReference type="NCBI Taxonomy" id="2594883"/>
    <lineage>
        <taxon>Bacteria</taxon>
        <taxon>Bacillati</taxon>
        <taxon>Bacillota</taxon>
        <taxon>Bacilli</taxon>
        <taxon>Bacillales</taxon>
        <taxon>Bacillaceae</taxon>
        <taxon>Radiobacillus</taxon>
    </lineage>
</organism>
<dbReference type="RefSeq" id="WP_143892313.1">
    <property type="nucleotide sequence ID" value="NZ_CP041666.1"/>
</dbReference>
<dbReference type="KEGG" id="aqt:FN924_04840"/>
<dbReference type="Proteomes" id="UP000315215">
    <property type="component" value="Chromosome"/>
</dbReference>
<dbReference type="InterPro" id="IPR025436">
    <property type="entry name" value="DUF4179"/>
</dbReference>
<gene>
    <name evidence="3" type="ORF">FN924_04840</name>
</gene>
<evidence type="ECO:0000313" key="4">
    <source>
        <dbReference type="Proteomes" id="UP000315215"/>
    </source>
</evidence>
<dbReference type="Pfam" id="PF13786">
    <property type="entry name" value="DUF4179"/>
    <property type="match status" value="1"/>
</dbReference>